<protein>
    <recommendedName>
        <fullName evidence="3">DUF599 domain-containing protein</fullName>
    </recommendedName>
</protein>
<dbReference type="EMBL" id="OIVN01001558">
    <property type="protein sequence ID" value="SPC95340.1"/>
    <property type="molecule type" value="Genomic_DNA"/>
</dbReference>
<accession>A0A2N9G7D1</accession>
<feature type="transmembrane region" description="Helical" evidence="1">
    <location>
        <begin position="12"/>
        <end position="32"/>
    </location>
</feature>
<feature type="transmembrane region" description="Helical" evidence="1">
    <location>
        <begin position="156"/>
        <end position="177"/>
    </location>
</feature>
<dbReference type="Pfam" id="PF04654">
    <property type="entry name" value="DUF599"/>
    <property type="match status" value="2"/>
</dbReference>
<dbReference type="InterPro" id="IPR006747">
    <property type="entry name" value="DUF599"/>
</dbReference>
<feature type="transmembrane region" description="Helical" evidence="1">
    <location>
        <begin position="198"/>
        <end position="218"/>
    </location>
</feature>
<reference evidence="2" key="1">
    <citation type="submission" date="2018-02" db="EMBL/GenBank/DDBJ databases">
        <authorList>
            <person name="Cohen D.B."/>
            <person name="Kent A.D."/>
        </authorList>
    </citation>
    <scope>NUCLEOTIDE SEQUENCE</scope>
</reference>
<dbReference type="AlphaFoldDB" id="A0A2N9G7D1"/>
<keyword evidence="1" id="KW-0812">Transmembrane</keyword>
<keyword evidence="1" id="KW-0472">Membrane</keyword>
<feature type="transmembrane region" description="Helical" evidence="1">
    <location>
        <begin position="114"/>
        <end position="136"/>
    </location>
</feature>
<feature type="transmembrane region" description="Helical" evidence="1">
    <location>
        <begin position="258"/>
        <end position="286"/>
    </location>
</feature>
<evidence type="ECO:0000313" key="2">
    <source>
        <dbReference type="EMBL" id="SPC95340.1"/>
    </source>
</evidence>
<gene>
    <name evidence="2" type="ORF">FSB_LOCUS23222</name>
</gene>
<sequence>MGFGKQDLDLVLVPTGLLIMFVYHLVLLYRYLHKPDTTFMGYENEGKKSWDKEKNVSTALTVTGSSTTASIYLATISLTLCSLIGAWIANSSYAVFESNIIYGDTRSSTMSIKYISLLTCFLLAFSCFVQSTRHLVHDKEKNVSTALNVTGNSTTASIYLATISLTLCSLIGAWIANSSNAVFESNIIYGDTRSSTRSIKYISLLTCFLLAFSCFVQSTRHLVHVSYLISNPSCDIHASTVELSVIRGGELWSLGLRALYFALNLLLWFFGPIPMFVSSIILVIILHHLDFNSKEYGSEVSQTTKRNGQRSV</sequence>
<organism evidence="2">
    <name type="scientific">Fagus sylvatica</name>
    <name type="common">Beechnut</name>
    <dbReference type="NCBI Taxonomy" id="28930"/>
    <lineage>
        <taxon>Eukaryota</taxon>
        <taxon>Viridiplantae</taxon>
        <taxon>Streptophyta</taxon>
        <taxon>Embryophyta</taxon>
        <taxon>Tracheophyta</taxon>
        <taxon>Spermatophyta</taxon>
        <taxon>Magnoliopsida</taxon>
        <taxon>eudicotyledons</taxon>
        <taxon>Gunneridae</taxon>
        <taxon>Pentapetalae</taxon>
        <taxon>rosids</taxon>
        <taxon>fabids</taxon>
        <taxon>Fagales</taxon>
        <taxon>Fagaceae</taxon>
        <taxon>Fagus</taxon>
    </lineage>
</organism>
<keyword evidence="1" id="KW-1133">Transmembrane helix</keyword>
<proteinExistence type="predicted"/>
<name>A0A2N9G7D1_FAGSY</name>
<dbReference type="PANTHER" id="PTHR31168">
    <property type="entry name" value="OS02G0292800 PROTEIN"/>
    <property type="match status" value="1"/>
</dbReference>
<dbReference type="PANTHER" id="PTHR31168:SF21">
    <property type="entry name" value="EMB|CAB89385.1"/>
    <property type="match status" value="1"/>
</dbReference>
<evidence type="ECO:0000256" key="1">
    <source>
        <dbReference type="SAM" id="Phobius"/>
    </source>
</evidence>
<evidence type="ECO:0008006" key="3">
    <source>
        <dbReference type="Google" id="ProtNLM"/>
    </source>
</evidence>